<dbReference type="GO" id="GO:0070096">
    <property type="term" value="P:mitochondrial outer membrane translocase complex assembly"/>
    <property type="evidence" value="ECO:0007669"/>
    <property type="project" value="InterPro"/>
</dbReference>
<dbReference type="PANTHER" id="PTHR28230">
    <property type="entry name" value="CHROMOSOME 1, WHOLE GENOME SHOTGUN SEQUENCE"/>
    <property type="match status" value="1"/>
</dbReference>
<evidence type="ECO:0000313" key="2">
    <source>
        <dbReference type="EMBL" id="ODV67163.1"/>
    </source>
</evidence>
<dbReference type="GO" id="GO:0045040">
    <property type="term" value="P:protein insertion into mitochondrial outer membrane"/>
    <property type="evidence" value="ECO:0007669"/>
    <property type="project" value="InterPro"/>
</dbReference>
<organism evidence="2 3">
    <name type="scientific">Hyphopichia burtonii NRRL Y-1933</name>
    <dbReference type="NCBI Taxonomy" id="984485"/>
    <lineage>
        <taxon>Eukaryota</taxon>
        <taxon>Fungi</taxon>
        <taxon>Dikarya</taxon>
        <taxon>Ascomycota</taxon>
        <taxon>Saccharomycotina</taxon>
        <taxon>Pichiomycetes</taxon>
        <taxon>Debaryomycetaceae</taxon>
        <taxon>Hyphopichia</taxon>
    </lineage>
</organism>
<keyword evidence="3" id="KW-1185">Reference proteome</keyword>
<evidence type="ECO:0000256" key="1">
    <source>
        <dbReference type="SAM" id="MobiDB-lite"/>
    </source>
</evidence>
<dbReference type="GO" id="GO:0005741">
    <property type="term" value="C:mitochondrial outer membrane"/>
    <property type="evidence" value="ECO:0007669"/>
    <property type="project" value="TreeGrafter"/>
</dbReference>
<dbReference type="GeneID" id="30993733"/>
<dbReference type="AlphaFoldDB" id="A0A1E4RIT6"/>
<accession>A0A1E4RIT6</accession>
<protein>
    <submittedName>
        <fullName evidence="2">Uncharacterized protein</fullName>
    </submittedName>
</protein>
<feature type="compositionally biased region" description="Acidic residues" evidence="1">
    <location>
        <begin position="25"/>
        <end position="44"/>
    </location>
</feature>
<name>A0A1E4RIT6_9ASCO</name>
<dbReference type="OrthoDB" id="5555533at2759"/>
<feature type="region of interest" description="Disordered" evidence="1">
    <location>
        <begin position="25"/>
        <end position="47"/>
    </location>
</feature>
<proteinExistence type="predicted"/>
<dbReference type="PANTHER" id="PTHR28230:SF1">
    <property type="entry name" value="MITOCHONDRIAL IMPORT PROTEIN 2"/>
    <property type="match status" value="1"/>
</dbReference>
<evidence type="ECO:0000313" key="3">
    <source>
        <dbReference type="Proteomes" id="UP000095085"/>
    </source>
</evidence>
<dbReference type="EMBL" id="KV454541">
    <property type="protein sequence ID" value="ODV67163.1"/>
    <property type="molecule type" value="Genomic_DNA"/>
</dbReference>
<sequence>MEEPIDREHVDRFGRLNSIIDSIPNEDTDLEFSSDEDYESDDTDELKLSPQEQWEESLKQINSLVSFVIFPLIGKILGRRFSHTLWRLYDLMYE</sequence>
<dbReference type="InterPro" id="IPR037652">
    <property type="entry name" value="Mim2"/>
</dbReference>
<dbReference type="STRING" id="984485.A0A1E4RIT6"/>
<dbReference type="RefSeq" id="XP_020076230.1">
    <property type="nucleotide sequence ID" value="XM_020219183.1"/>
</dbReference>
<reference evidence="3" key="1">
    <citation type="submission" date="2016-05" db="EMBL/GenBank/DDBJ databases">
        <title>Comparative genomics of biotechnologically important yeasts.</title>
        <authorList>
            <consortium name="DOE Joint Genome Institute"/>
            <person name="Riley R."/>
            <person name="Haridas S."/>
            <person name="Wolfe K.H."/>
            <person name="Lopes M.R."/>
            <person name="Hittinger C.T."/>
            <person name="Goker M."/>
            <person name="Salamov A."/>
            <person name="Wisecaver J."/>
            <person name="Long T.M."/>
            <person name="Aerts A.L."/>
            <person name="Barry K."/>
            <person name="Choi C."/>
            <person name="Clum A."/>
            <person name="Coughlan A.Y."/>
            <person name="Deshpande S."/>
            <person name="Douglass A.P."/>
            <person name="Hanson S.J."/>
            <person name="Klenk H.-P."/>
            <person name="Labutti K."/>
            <person name="Lapidus A."/>
            <person name="Lindquist E."/>
            <person name="Lipzen A."/>
            <person name="Meier-Kolthoff J.P."/>
            <person name="Ohm R.A."/>
            <person name="Otillar R.P."/>
            <person name="Pangilinan J."/>
            <person name="Peng Y."/>
            <person name="Rokas A."/>
            <person name="Rosa C.A."/>
            <person name="Scheuner C."/>
            <person name="Sibirny A.A."/>
            <person name="Slot J.C."/>
            <person name="Stielow J.B."/>
            <person name="Sun H."/>
            <person name="Kurtzman C.P."/>
            <person name="Blackwell M."/>
            <person name="Grigoriev I.V."/>
            <person name="Jeffries T.W."/>
        </authorList>
    </citation>
    <scope>NUCLEOTIDE SEQUENCE [LARGE SCALE GENOMIC DNA]</scope>
    <source>
        <strain evidence="3">NRRL Y-1933</strain>
    </source>
</reference>
<dbReference type="Pfam" id="PF19117">
    <property type="entry name" value="Mim2"/>
    <property type="match status" value="1"/>
</dbReference>
<gene>
    <name evidence="2" type="ORF">HYPBUDRAFT_11759</name>
</gene>
<dbReference type="Proteomes" id="UP000095085">
    <property type="component" value="Unassembled WGS sequence"/>
</dbReference>